<keyword evidence="1" id="KW-0472">Membrane</keyword>
<sequence>MIRKTRVLMVLGLVLLTGGVAVALRPRSFGWTAYMPLADAVYSPWMVVLDAMGVAAAAAAALGLALLAGAVGYGIGIRRGAPPAA</sequence>
<reference evidence="2 3" key="1">
    <citation type="submission" date="2019-07" db="EMBL/GenBank/DDBJ databases">
        <title>Georgenia wutianyii sp. nov. and Georgenia *** sp. nov. isolated from plateau pika (Ochotona curzoniae) in the Qinghai-Tibet plateau of China.</title>
        <authorList>
            <person name="Tian Z."/>
        </authorList>
    </citation>
    <scope>NUCLEOTIDE SEQUENCE [LARGE SCALE GENOMIC DNA]</scope>
    <source>
        <strain evidence="2 3">Z446</strain>
    </source>
</reference>
<dbReference type="Proteomes" id="UP000318693">
    <property type="component" value="Unassembled WGS sequence"/>
</dbReference>
<evidence type="ECO:0000313" key="2">
    <source>
        <dbReference type="EMBL" id="TRW44593.1"/>
    </source>
</evidence>
<protein>
    <submittedName>
        <fullName evidence="2">Uncharacterized protein</fullName>
    </submittedName>
</protein>
<name>A0A552WQ18_9MICO</name>
<organism evidence="2 3">
    <name type="scientific">Georgenia yuyongxinii</name>
    <dbReference type="NCBI Taxonomy" id="2589797"/>
    <lineage>
        <taxon>Bacteria</taxon>
        <taxon>Bacillati</taxon>
        <taxon>Actinomycetota</taxon>
        <taxon>Actinomycetes</taxon>
        <taxon>Micrococcales</taxon>
        <taxon>Bogoriellaceae</taxon>
        <taxon>Georgenia</taxon>
    </lineage>
</organism>
<evidence type="ECO:0000256" key="1">
    <source>
        <dbReference type="SAM" id="Phobius"/>
    </source>
</evidence>
<keyword evidence="1" id="KW-0812">Transmembrane</keyword>
<feature type="transmembrane region" description="Helical" evidence="1">
    <location>
        <begin position="47"/>
        <end position="75"/>
    </location>
</feature>
<comment type="caution">
    <text evidence="2">The sequence shown here is derived from an EMBL/GenBank/DDBJ whole genome shotgun (WGS) entry which is preliminary data.</text>
</comment>
<dbReference type="RefSeq" id="WP_143418928.1">
    <property type="nucleotide sequence ID" value="NZ_VJXR01000040.1"/>
</dbReference>
<keyword evidence="1" id="KW-1133">Transmembrane helix</keyword>
<dbReference type="EMBL" id="VJXR01000040">
    <property type="protein sequence ID" value="TRW44593.1"/>
    <property type="molecule type" value="Genomic_DNA"/>
</dbReference>
<keyword evidence="3" id="KW-1185">Reference proteome</keyword>
<gene>
    <name evidence="2" type="ORF">FJ693_12925</name>
</gene>
<accession>A0A552WQ18</accession>
<proteinExistence type="predicted"/>
<evidence type="ECO:0000313" key="3">
    <source>
        <dbReference type="Proteomes" id="UP000318693"/>
    </source>
</evidence>
<dbReference type="AlphaFoldDB" id="A0A552WQ18"/>